<dbReference type="InterPro" id="IPR052160">
    <property type="entry name" value="Gypsy_RT_Integrase-like"/>
</dbReference>
<dbReference type="Proteomes" id="UP000663829">
    <property type="component" value="Unassembled WGS sequence"/>
</dbReference>
<organism evidence="3 5">
    <name type="scientific">Didymodactylos carnosus</name>
    <dbReference type="NCBI Taxonomy" id="1234261"/>
    <lineage>
        <taxon>Eukaryota</taxon>
        <taxon>Metazoa</taxon>
        <taxon>Spiralia</taxon>
        <taxon>Gnathifera</taxon>
        <taxon>Rotifera</taxon>
        <taxon>Eurotatoria</taxon>
        <taxon>Bdelloidea</taxon>
        <taxon>Philodinida</taxon>
        <taxon>Philodinidae</taxon>
        <taxon>Didymodactylos</taxon>
    </lineage>
</organism>
<proteinExistence type="predicted"/>
<evidence type="ECO:0000313" key="5">
    <source>
        <dbReference type="Proteomes" id="UP000663829"/>
    </source>
</evidence>
<sequence length="235" mass="26879">MFLTILHVFKINSFACANVVNMRSMRATCSSKVFENIIISSRNESNSVFVKFETDIKHKWGTPHYDAECVSRYPVGAPEELDEWVLTTDDSMKVDTPELTKLNQTQDNVSNIHGVYTELGSPSSSRRLVHQQYVLTNDIVHNAVRSQGKTTLHLAYLPKSLISTAMKNYRNHITASHFGILRTGYGLRDKYYWLQMFNTIASYVKSCKSCQRFKHRRMKPSGTLESIPPPLCHLN</sequence>
<keyword evidence="1" id="KW-0732">Signal</keyword>
<feature type="signal peptide" evidence="1">
    <location>
        <begin position="1"/>
        <end position="17"/>
    </location>
</feature>
<dbReference type="FunFam" id="1.10.340.70:FF:000001">
    <property type="entry name" value="Retrovirus-related Pol polyprotein from transposon gypsy-like Protein"/>
    <property type="match status" value="1"/>
</dbReference>
<dbReference type="AlphaFoldDB" id="A0A815B324"/>
<dbReference type="Proteomes" id="UP000681722">
    <property type="component" value="Unassembled WGS sequence"/>
</dbReference>
<evidence type="ECO:0000256" key="1">
    <source>
        <dbReference type="SAM" id="SignalP"/>
    </source>
</evidence>
<dbReference type="Gene3D" id="1.10.340.70">
    <property type="match status" value="1"/>
</dbReference>
<protein>
    <recommendedName>
        <fullName evidence="2">Integrase zinc-binding domain-containing protein</fullName>
    </recommendedName>
</protein>
<feature type="chain" id="PRO_5035686432" description="Integrase zinc-binding domain-containing protein" evidence="1">
    <location>
        <begin position="18"/>
        <end position="235"/>
    </location>
</feature>
<comment type="caution">
    <text evidence="3">The sequence shown here is derived from an EMBL/GenBank/DDBJ whole genome shotgun (WGS) entry which is preliminary data.</text>
</comment>
<reference evidence="3" key="1">
    <citation type="submission" date="2021-02" db="EMBL/GenBank/DDBJ databases">
        <authorList>
            <person name="Nowell W R."/>
        </authorList>
    </citation>
    <scope>NUCLEOTIDE SEQUENCE</scope>
</reference>
<keyword evidence="5" id="KW-1185">Reference proteome</keyword>
<accession>A0A815B324</accession>
<feature type="domain" description="Integrase zinc-binding" evidence="2">
    <location>
        <begin position="158"/>
        <end position="216"/>
    </location>
</feature>
<dbReference type="EMBL" id="CAJOBC010020483">
    <property type="protein sequence ID" value="CAF4046730.1"/>
    <property type="molecule type" value="Genomic_DNA"/>
</dbReference>
<dbReference type="Pfam" id="PF17921">
    <property type="entry name" value="Integrase_H2C2"/>
    <property type="match status" value="1"/>
</dbReference>
<dbReference type="InterPro" id="IPR041588">
    <property type="entry name" value="Integrase_H2C2"/>
</dbReference>
<evidence type="ECO:0000259" key="2">
    <source>
        <dbReference type="Pfam" id="PF17921"/>
    </source>
</evidence>
<dbReference type="OrthoDB" id="6768583at2759"/>
<evidence type="ECO:0000313" key="4">
    <source>
        <dbReference type="EMBL" id="CAF4046730.1"/>
    </source>
</evidence>
<dbReference type="PANTHER" id="PTHR47266">
    <property type="entry name" value="ENDONUCLEASE-RELATED"/>
    <property type="match status" value="1"/>
</dbReference>
<gene>
    <name evidence="3" type="ORF">GPM918_LOCUS26795</name>
    <name evidence="4" type="ORF">SRO942_LOCUS27012</name>
</gene>
<name>A0A815B324_9BILA</name>
<evidence type="ECO:0000313" key="3">
    <source>
        <dbReference type="EMBL" id="CAF1264963.1"/>
    </source>
</evidence>
<dbReference type="EMBL" id="CAJNOQ010010945">
    <property type="protein sequence ID" value="CAF1264963.1"/>
    <property type="molecule type" value="Genomic_DNA"/>
</dbReference>